<reference evidence="3 4" key="1">
    <citation type="submission" date="2019-09" db="EMBL/GenBank/DDBJ databases">
        <title>Segnochrobactrum spirostomi gen. nov., sp. nov., isolated from the ciliate Spirostomum cf. yagiui and description of a novel family, Segnochrobactraceae fam. nov. within the order Rhizobiales of the class Alphaproteobacteria.</title>
        <authorList>
            <person name="Akter S."/>
            <person name="Shazib S.U.A."/>
            <person name="Shin M.K."/>
        </authorList>
    </citation>
    <scope>NUCLEOTIDE SEQUENCE [LARGE SCALE GENOMIC DNA]</scope>
    <source>
        <strain evidence="3 4">Sp-1</strain>
    </source>
</reference>
<dbReference type="SMART" id="SM00849">
    <property type="entry name" value="Lactamase_B"/>
    <property type="match status" value="1"/>
</dbReference>
<dbReference type="Gene3D" id="3.60.15.10">
    <property type="entry name" value="Ribonuclease Z/Hydroxyacylglutathione hydrolase-like"/>
    <property type="match status" value="1"/>
</dbReference>
<dbReference type="InterPro" id="IPR050855">
    <property type="entry name" value="NDM-1-like"/>
</dbReference>
<dbReference type="RefSeq" id="WP_153478625.1">
    <property type="nucleotide sequence ID" value="NZ_VWNA01000001.1"/>
</dbReference>
<keyword evidence="3" id="KW-0378">Hydrolase</keyword>
<feature type="domain" description="Metallo-beta-lactamase" evidence="2">
    <location>
        <begin position="27"/>
        <end position="215"/>
    </location>
</feature>
<name>A0A6A7Y181_9HYPH</name>
<gene>
    <name evidence="3" type="ORF">F0357_03110</name>
</gene>
<evidence type="ECO:0000259" key="2">
    <source>
        <dbReference type="SMART" id="SM00849"/>
    </source>
</evidence>
<accession>A0A6A7Y181</accession>
<dbReference type="EMBL" id="VWNA01000001">
    <property type="protein sequence ID" value="MQT11679.1"/>
    <property type="molecule type" value="Genomic_DNA"/>
</dbReference>
<proteinExistence type="inferred from homology"/>
<comment type="caution">
    <text evidence="3">The sequence shown here is derived from an EMBL/GenBank/DDBJ whole genome shotgun (WGS) entry which is preliminary data.</text>
</comment>
<dbReference type="GO" id="GO:0017001">
    <property type="term" value="P:antibiotic catabolic process"/>
    <property type="evidence" value="ECO:0007669"/>
    <property type="project" value="UniProtKB-ARBA"/>
</dbReference>
<dbReference type="InterPro" id="IPR001279">
    <property type="entry name" value="Metallo-B-lactamas"/>
</dbReference>
<comment type="similarity">
    <text evidence="1">Belongs to the metallo-beta-lactamase superfamily. Class-B beta-lactamase family.</text>
</comment>
<dbReference type="GO" id="GO:0016787">
    <property type="term" value="F:hydrolase activity"/>
    <property type="evidence" value="ECO:0007669"/>
    <property type="project" value="UniProtKB-KW"/>
</dbReference>
<dbReference type="PANTHER" id="PTHR42951">
    <property type="entry name" value="METALLO-BETA-LACTAMASE DOMAIN-CONTAINING"/>
    <property type="match status" value="1"/>
</dbReference>
<dbReference type="Proteomes" id="UP000332515">
    <property type="component" value="Unassembled WGS sequence"/>
</dbReference>
<dbReference type="AlphaFoldDB" id="A0A6A7Y181"/>
<evidence type="ECO:0000313" key="4">
    <source>
        <dbReference type="Proteomes" id="UP000332515"/>
    </source>
</evidence>
<evidence type="ECO:0000313" key="3">
    <source>
        <dbReference type="EMBL" id="MQT11679.1"/>
    </source>
</evidence>
<evidence type="ECO:0000256" key="1">
    <source>
        <dbReference type="ARBA" id="ARBA00005250"/>
    </source>
</evidence>
<dbReference type="InterPro" id="IPR036866">
    <property type="entry name" value="RibonucZ/Hydroxyglut_hydro"/>
</dbReference>
<sequence length="237" mass="25246">MAAWFERTLVGEGIDLVVEPAVHRFFRANLYRVRGRDADLQIDFGTGLKSLSAAVPDEGRPVIALATHVHVDHVGSFHEYADRLGHAAEAEAFATMADDGTLAHLYRAIAEPVAAAPSPGWTIADYSIAPAPLTRVVGEGDTIDLGNRRFTVLHLPGHSPGSIGLLDERDGTFFSGDAIYVGTLVDDLPGSDRAVYAATMERLRRLPVGIVHGGHGPAFDAARMRAIAEAYLASIGA</sequence>
<organism evidence="3 4">
    <name type="scientific">Segnochrobactrum spirostomi</name>
    <dbReference type="NCBI Taxonomy" id="2608987"/>
    <lineage>
        <taxon>Bacteria</taxon>
        <taxon>Pseudomonadati</taxon>
        <taxon>Pseudomonadota</taxon>
        <taxon>Alphaproteobacteria</taxon>
        <taxon>Hyphomicrobiales</taxon>
        <taxon>Segnochrobactraceae</taxon>
        <taxon>Segnochrobactrum</taxon>
    </lineage>
</organism>
<keyword evidence="4" id="KW-1185">Reference proteome</keyword>
<dbReference type="SUPFAM" id="SSF56281">
    <property type="entry name" value="Metallo-hydrolase/oxidoreductase"/>
    <property type="match status" value="1"/>
</dbReference>
<dbReference type="PANTHER" id="PTHR42951:SF4">
    <property type="entry name" value="ACYL-COENZYME A THIOESTERASE MBLAC2"/>
    <property type="match status" value="1"/>
</dbReference>
<protein>
    <submittedName>
        <fullName evidence="3">MBL fold metallo-hydrolase</fullName>
    </submittedName>
</protein>
<dbReference type="Pfam" id="PF00753">
    <property type="entry name" value="Lactamase_B"/>
    <property type="match status" value="1"/>
</dbReference>